<name>A0ABD2Q4X9_9PLAT</name>
<dbReference type="Gene3D" id="3.40.190.80">
    <property type="match status" value="1"/>
</dbReference>
<keyword evidence="5 8" id="KW-0479">Metal-binding</keyword>
<evidence type="ECO:0000313" key="10">
    <source>
        <dbReference type="Proteomes" id="UP001626550"/>
    </source>
</evidence>
<comment type="similarity">
    <text evidence="3">Belongs to the inositol monophosphatase superfamily.</text>
</comment>
<organism evidence="9 10">
    <name type="scientific">Cichlidogyrus casuarinus</name>
    <dbReference type="NCBI Taxonomy" id="1844966"/>
    <lineage>
        <taxon>Eukaryota</taxon>
        <taxon>Metazoa</taxon>
        <taxon>Spiralia</taxon>
        <taxon>Lophotrochozoa</taxon>
        <taxon>Platyhelminthes</taxon>
        <taxon>Monogenea</taxon>
        <taxon>Monopisthocotylea</taxon>
        <taxon>Dactylogyridea</taxon>
        <taxon>Ancyrocephalidae</taxon>
        <taxon>Cichlidogyrus</taxon>
    </lineage>
</organism>
<comment type="caution">
    <text evidence="9">The sequence shown here is derived from an EMBL/GenBank/DDBJ whole genome shotgun (WGS) entry which is preliminary data.</text>
</comment>
<accession>A0ABD2Q4X9</accession>
<evidence type="ECO:0000313" key="9">
    <source>
        <dbReference type="EMBL" id="KAL3314657.1"/>
    </source>
</evidence>
<dbReference type="PRINTS" id="PR00378">
    <property type="entry name" value="LIIMPHPHTASE"/>
</dbReference>
<dbReference type="PRINTS" id="PR00377">
    <property type="entry name" value="IMPHPHTASES"/>
</dbReference>
<evidence type="ECO:0000256" key="4">
    <source>
        <dbReference type="ARBA" id="ARBA00013106"/>
    </source>
</evidence>
<feature type="binding site" evidence="8">
    <location>
        <position position="101"/>
    </location>
    <ligand>
        <name>Mg(2+)</name>
        <dbReference type="ChEBI" id="CHEBI:18420"/>
        <label>1</label>
        <note>catalytic</note>
    </ligand>
</feature>
<comment type="pathway">
    <text evidence="2">Polyol metabolism; myo-inositol biosynthesis; myo-inositol from D-glucose 6-phosphate: step 2/2.</text>
</comment>
<dbReference type="PANTHER" id="PTHR20854">
    <property type="entry name" value="INOSITOL MONOPHOSPHATASE"/>
    <property type="match status" value="1"/>
</dbReference>
<evidence type="ECO:0000256" key="7">
    <source>
        <dbReference type="ARBA" id="ARBA00022842"/>
    </source>
</evidence>
<comment type="cofactor">
    <cofactor evidence="1 8">
        <name>Mg(2+)</name>
        <dbReference type="ChEBI" id="CHEBI:18420"/>
    </cofactor>
</comment>
<proteinExistence type="inferred from homology"/>
<dbReference type="GO" id="GO:0046872">
    <property type="term" value="F:metal ion binding"/>
    <property type="evidence" value="ECO:0007669"/>
    <property type="project" value="UniProtKB-KW"/>
</dbReference>
<dbReference type="InterPro" id="IPR020552">
    <property type="entry name" value="Inositol_monoPase_Li-sen"/>
</dbReference>
<dbReference type="FunFam" id="3.40.190.80:FF:000002">
    <property type="entry name" value="Inositol-1-monophosphatase"/>
    <property type="match status" value="1"/>
</dbReference>
<dbReference type="PANTHER" id="PTHR20854:SF4">
    <property type="entry name" value="INOSITOL-1-MONOPHOSPHATASE-RELATED"/>
    <property type="match status" value="1"/>
</dbReference>
<gene>
    <name evidence="9" type="primary">IMPA2_1</name>
    <name evidence="9" type="ORF">Ciccas_006720</name>
</gene>
<dbReference type="Proteomes" id="UP001626550">
    <property type="component" value="Unassembled WGS sequence"/>
</dbReference>
<dbReference type="PROSITE" id="PS00630">
    <property type="entry name" value="IMP_2"/>
    <property type="match status" value="1"/>
</dbReference>
<reference evidence="9 10" key="1">
    <citation type="submission" date="2024-11" db="EMBL/GenBank/DDBJ databases">
        <title>Adaptive evolution of stress response genes in parasites aligns with host niche diversity.</title>
        <authorList>
            <person name="Hahn C."/>
            <person name="Resl P."/>
        </authorList>
    </citation>
    <scope>NUCLEOTIDE SEQUENCE [LARGE SCALE GENOMIC DNA]</scope>
    <source>
        <strain evidence="9">EGGRZ-B1_66</strain>
        <tissue evidence="9">Body</tissue>
    </source>
</reference>
<keyword evidence="6" id="KW-0378">Hydrolase</keyword>
<evidence type="ECO:0000256" key="5">
    <source>
        <dbReference type="ARBA" id="ARBA00022723"/>
    </source>
</evidence>
<evidence type="ECO:0000256" key="3">
    <source>
        <dbReference type="ARBA" id="ARBA00009759"/>
    </source>
</evidence>
<dbReference type="EC" id="3.1.3.25" evidence="4"/>
<dbReference type="EMBL" id="JBJKFK010000938">
    <property type="protein sequence ID" value="KAL3314657.1"/>
    <property type="molecule type" value="Genomic_DNA"/>
</dbReference>
<evidence type="ECO:0000256" key="6">
    <source>
        <dbReference type="ARBA" id="ARBA00022801"/>
    </source>
</evidence>
<evidence type="ECO:0000256" key="2">
    <source>
        <dbReference type="ARBA" id="ARBA00005152"/>
    </source>
</evidence>
<keyword evidence="10" id="KW-1185">Reference proteome</keyword>
<sequence>MAAVYSPVSGANFFAKRGEGAFYNDKKISVSQPKNIGNCLILADYGGDREPANLEKKINNVHRILEKARGVRTMGSAAMHCCYIASGWADGFFEFGIHCWDYAAGYLIALEAGAFCQSCDGSEVDLMARNIMICSNQTLAKELSSIISMVKYPRD</sequence>
<dbReference type="AlphaFoldDB" id="A0ABD2Q4X9"/>
<evidence type="ECO:0000256" key="1">
    <source>
        <dbReference type="ARBA" id="ARBA00001946"/>
    </source>
</evidence>
<dbReference type="InterPro" id="IPR020550">
    <property type="entry name" value="Inositol_monophosphatase_CS"/>
</dbReference>
<dbReference type="InterPro" id="IPR000760">
    <property type="entry name" value="Inositol_monophosphatase-like"/>
</dbReference>
<protein>
    <recommendedName>
        <fullName evidence="4">inositol-phosphate phosphatase</fullName>
        <ecNumber evidence="4">3.1.3.25</ecNumber>
    </recommendedName>
</protein>
<dbReference type="Pfam" id="PF00459">
    <property type="entry name" value="Inositol_P"/>
    <property type="match status" value="1"/>
</dbReference>
<dbReference type="SUPFAM" id="SSF56655">
    <property type="entry name" value="Carbohydrate phosphatase"/>
    <property type="match status" value="1"/>
</dbReference>
<keyword evidence="7 8" id="KW-0460">Magnesium</keyword>
<dbReference type="GO" id="GO:0052834">
    <property type="term" value="F:inositol monophosphate phosphatase activity"/>
    <property type="evidence" value="ECO:0007669"/>
    <property type="project" value="UniProtKB-EC"/>
</dbReference>
<evidence type="ECO:0000256" key="8">
    <source>
        <dbReference type="PIRSR" id="PIRSR600760-2"/>
    </source>
</evidence>